<evidence type="ECO:0000313" key="1">
    <source>
        <dbReference type="EMBL" id="TDG16224.1"/>
    </source>
</evidence>
<reference evidence="1 2" key="1">
    <citation type="submission" date="2019-03" db="EMBL/GenBank/DDBJ databases">
        <title>Paraburkholderia sp. 4M-K11, isolated from subtropical forest soil.</title>
        <authorList>
            <person name="Gao Z.-H."/>
            <person name="Qiu L.-H."/>
        </authorList>
    </citation>
    <scope>NUCLEOTIDE SEQUENCE [LARGE SCALE GENOMIC DNA]</scope>
    <source>
        <strain evidence="1 2">4M-K11</strain>
    </source>
</reference>
<dbReference type="EMBL" id="SMRP01000085">
    <property type="protein sequence ID" value="TDG16224.1"/>
    <property type="molecule type" value="Genomic_DNA"/>
</dbReference>
<feature type="non-terminal residue" evidence="1">
    <location>
        <position position="1"/>
    </location>
</feature>
<dbReference type="SUPFAM" id="SSF69279">
    <property type="entry name" value="Phage tail proteins"/>
    <property type="match status" value="2"/>
</dbReference>
<dbReference type="Gene3D" id="3.55.50.10">
    <property type="entry name" value="Baseplate protein-like domains"/>
    <property type="match status" value="1"/>
</dbReference>
<dbReference type="OrthoDB" id="1907165at2"/>
<comment type="caution">
    <text evidence="1">The sequence shown here is derived from an EMBL/GenBank/DDBJ whole genome shotgun (WGS) entry which is preliminary data.</text>
</comment>
<dbReference type="InterPro" id="IPR037026">
    <property type="entry name" value="Vgr_OB-fold_dom_sf"/>
</dbReference>
<name>A0A4R5LXB3_9BURK</name>
<protein>
    <submittedName>
        <fullName evidence="1">Type VI secretion system tip protein VgrG</fullName>
    </submittedName>
</protein>
<accession>A0A4R5LXB3</accession>
<dbReference type="Pfam" id="PF05954">
    <property type="entry name" value="Phage_GPD"/>
    <property type="match status" value="1"/>
</dbReference>
<sequence length="438" mass="49669">YRVEAVTAHPLLFPSDQENDPLHLEKLKDTEITLTINLEGFWNAPSGAITASGAGTREISGLVADVNVLGKDGDATVYEFVLRPWCWLATLGTNSRVFNGSITDILHKALQPYRGTIEWRISGIVDPSRDLIRQAWESDWNFFLRLCEEFGYVVWFEHRDRTHVLVIADHCGAYHKLGPAYETLRYHTSGGHINKEHITQLSYGCAVTLDTVTVHDHSYLSPRLNTNSLPYRESWHDSDGAASANHETYTLADYAQPRTRWEVDQNDTNWHDDARYLARVKLEAIRGRGKRAEGRGHLRGIESGKTFTLTHYPYSEANCEYLVLDCTLDIREGGITSNLVPEYSVEASFTLQPRSLAYRMPQDTPRPTIDGCEYAVIVGPQNAEMQIDEHNRVLIQYAWDREGGYDGRSSIWVRVAQQWQGDQMGTVMHGRCGQQVLV</sequence>
<proteinExistence type="predicted"/>
<evidence type="ECO:0000313" key="2">
    <source>
        <dbReference type="Proteomes" id="UP000295722"/>
    </source>
</evidence>
<dbReference type="Proteomes" id="UP000295722">
    <property type="component" value="Unassembled WGS sequence"/>
</dbReference>
<dbReference type="NCBIfam" id="TIGR01646">
    <property type="entry name" value="vgr_GE"/>
    <property type="match status" value="1"/>
</dbReference>
<organism evidence="1 2">
    <name type="scientific">Paraburkholderia silviterrae</name>
    <dbReference type="NCBI Taxonomy" id="2528715"/>
    <lineage>
        <taxon>Bacteria</taxon>
        <taxon>Pseudomonadati</taxon>
        <taxon>Pseudomonadota</taxon>
        <taxon>Betaproteobacteria</taxon>
        <taxon>Burkholderiales</taxon>
        <taxon>Burkholderiaceae</taxon>
        <taxon>Paraburkholderia</taxon>
    </lineage>
</organism>
<dbReference type="NCBIfam" id="TIGR03361">
    <property type="entry name" value="VI_Rhs_Vgr"/>
    <property type="match status" value="1"/>
</dbReference>
<keyword evidence="2" id="KW-1185">Reference proteome</keyword>
<dbReference type="Gene3D" id="2.40.50.230">
    <property type="entry name" value="Gp5 N-terminal domain"/>
    <property type="match status" value="1"/>
</dbReference>
<dbReference type="Gene3D" id="2.30.110.50">
    <property type="match status" value="1"/>
</dbReference>
<dbReference type="Gene3D" id="4.10.220.110">
    <property type="match status" value="1"/>
</dbReference>
<dbReference type="InterPro" id="IPR006533">
    <property type="entry name" value="T6SS_Vgr_RhsGE"/>
</dbReference>
<feature type="non-terminal residue" evidence="1">
    <location>
        <position position="438"/>
    </location>
</feature>
<dbReference type="RefSeq" id="WP_133200418.1">
    <property type="nucleotide sequence ID" value="NZ_SMRP01000085.1"/>
</dbReference>
<gene>
    <name evidence="1" type="primary">tssI</name>
    <name evidence="1" type="ORF">EYW47_40635</name>
</gene>
<dbReference type="SUPFAM" id="SSF69255">
    <property type="entry name" value="gp5 N-terminal domain-like"/>
    <property type="match status" value="1"/>
</dbReference>
<dbReference type="InterPro" id="IPR017847">
    <property type="entry name" value="T6SS_RhsGE_Vgr_subset"/>
</dbReference>
<dbReference type="AlphaFoldDB" id="A0A4R5LXB3"/>